<feature type="compositionally biased region" description="Polar residues" evidence="1">
    <location>
        <begin position="124"/>
        <end position="134"/>
    </location>
</feature>
<sequence length="365" mass="41087">MVSEQTKPVYDLEATRAAISRRRVAVGEAISSVIPEMRDEQARADAFSVAEKIALRYLFDKGYTDTAPGVNADLVEWFIDRQLWCRFEFRIGRPFPFENEQPRLHGGPRSAKFLAYQEARLASESAQSVKTSRPQSEERRQETNVPGPSGKSNPLRTGQGPAVPTSAGQKRKSGPGAEESAVASIDRDMKRTRLAPPTSTENTPAASSDEEAEDMALSQRFELLLTKDYPPDRPAWSKFIWDALFPHLPRQDGVYFAVPVRDEWTPFVSPDVLRRANITIQSPAWIEVREPAEAGKLKLVVVALFDSAEPTNRHHLFALVCAWSRVQEWHQHMVGGLGYCPMDEFIWTRIFPRGMRDANAAIRHS</sequence>
<organism evidence="2 3">
    <name type="scientific">Parachaetomium inaequale</name>
    <dbReference type="NCBI Taxonomy" id="2588326"/>
    <lineage>
        <taxon>Eukaryota</taxon>
        <taxon>Fungi</taxon>
        <taxon>Dikarya</taxon>
        <taxon>Ascomycota</taxon>
        <taxon>Pezizomycotina</taxon>
        <taxon>Sordariomycetes</taxon>
        <taxon>Sordariomycetidae</taxon>
        <taxon>Sordariales</taxon>
        <taxon>Chaetomiaceae</taxon>
        <taxon>Parachaetomium</taxon>
    </lineage>
</organism>
<dbReference type="Proteomes" id="UP001303115">
    <property type="component" value="Unassembled WGS sequence"/>
</dbReference>
<name>A0AAN6SKB3_9PEZI</name>
<dbReference type="EMBL" id="MU854776">
    <property type="protein sequence ID" value="KAK4031526.1"/>
    <property type="molecule type" value="Genomic_DNA"/>
</dbReference>
<evidence type="ECO:0000313" key="2">
    <source>
        <dbReference type="EMBL" id="KAK4031526.1"/>
    </source>
</evidence>
<comment type="caution">
    <text evidence="2">The sequence shown here is derived from an EMBL/GenBank/DDBJ whole genome shotgun (WGS) entry which is preliminary data.</text>
</comment>
<keyword evidence="3" id="KW-1185">Reference proteome</keyword>
<proteinExistence type="predicted"/>
<feature type="compositionally biased region" description="Polar residues" evidence="1">
    <location>
        <begin position="143"/>
        <end position="156"/>
    </location>
</feature>
<evidence type="ECO:0000256" key="1">
    <source>
        <dbReference type="SAM" id="MobiDB-lite"/>
    </source>
</evidence>
<feature type="region of interest" description="Disordered" evidence="1">
    <location>
        <begin position="124"/>
        <end position="214"/>
    </location>
</feature>
<accession>A0AAN6SKB3</accession>
<reference evidence="3" key="1">
    <citation type="journal article" date="2023" name="Mol. Phylogenet. Evol.">
        <title>Genome-scale phylogeny and comparative genomics of the fungal order Sordariales.</title>
        <authorList>
            <person name="Hensen N."/>
            <person name="Bonometti L."/>
            <person name="Westerberg I."/>
            <person name="Brannstrom I.O."/>
            <person name="Guillou S."/>
            <person name="Cros-Aarteil S."/>
            <person name="Calhoun S."/>
            <person name="Haridas S."/>
            <person name="Kuo A."/>
            <person name="Mondo S."/>
            <person name="Pangilinan J."/>
            <person name="Riley R."/>
            <person name="LaButti K."/>
            <person name="Andreopoulos B."/>
            <person name="Lipzen A."/>
            <person name="Chen C."/>
            <person name="Yan M."/>
            <person name="Daum C."/>
            <person name="Ng V."/>
            <person name="Clum A."/>
            <person name="Steindorff A."/>
            <person name="Ohm R.A."/>
            <person name="Martin F."/>
            <person name="Silar P."/>
            <person name="Natvig D.O."/>
            <person name="Lalanne C."/>
            <person name="Gautier V."/>
            <person name="Ament-Velasquez S.L."/>
            <person name="Kruys A."/>
            <person name="Hutchinson M.I."/>
            <person name="Powell A.J."/>
            <person name="Barry K."/>
            <person name="Miller A.N."/>
            <person name="Grigoriev I.V."/>
            <person name="Debuchy R."/>
            <person name="Gladieux P."/>
            <person name="Hiltunen Thoren M."/>
            <person name="Johannesson H."/>
        </authorList>
    </citation>
    <scope>NUCLEOTIDE SEQUENCE [LARGE SCALE GENOMIC DNA]</scope>
    <source>
        <strain evidence="3">CBS 284.82</strain>
    </source>
</reference>
<dbReference type="AlphaFoldDB" id="A0AAN6SKB3"/>
<evidence type="ECO:0000313" key="3">
    <source>
        <dbReference type="Proteomes" id="UP001303115"/>
    </source>
</evidence>
<protein>
    <submittedName>
        <fullName evidence="2">Uncharacterized protein</fullName>
    </submittedName>
</protein>
<gene>
    <name evidence="2" type="ORF">C8A01DRAFT_42026</name>
</gene>